<organism evidence="2 3">
    <name type="scientific">Planosporangium flavigriseum</name>
    <dbReference type="NCBI Taxonomy" id="373681"/>
    <lineage>
        <taxon>Bacteria</taxon>
        <taxon>Bacillati</taxon>
        <taxon>Actinomycetota</taxon>
        <taxon>Actinomycetes</taxon>
        <taxon>Micromonosporales</taxon>
        <taxon>Micromonosporaceae</taxon>
        <taxon>Planosporangium</taxon>
    </lineage>
</organism>
<keyword evidence="3" id="KW-1185">Reference proteome</keyword>
<dbReference type="AlphaFoldDB" id="A0A8J3LZX3"/>
<dbReference type="Proteomes" id="UP000653674">
    <property type="component" value="Unassembled WGS sequence"/>
</dbReference>
<keyword evidence="1" id="KW-0472">Membrane</keyword>
<proteinExistence type="predicted"/>
<evidence type="ECO:0000313" key="3">
    <source>
        <dbReference type="Proteomes" id="UP000653674"/>
    </source>
</evidence>
<keyword evidence="1" id="KW-0812">Transmembrane</keyword>
<dbReference type="RefSeq" id="WP_168080079.1">
    <property type="nucleotide sequence ID" value="NZ_BAAAQJ010000010.1"/>
</dbReference>
<accession>A0A8J3LZX3</accession>
<sequence length="262" mass="27099">MGFSTAQYEATINKLSSGLGELLGKLQEVGPTAQAAANRWYLPQSVADDIIWLGKKILELGSWVLNKIEELLKGAAAPVVMFSNAMDWQDIRGLATGVAGQLKPEALSVERAWHGPAAEAYTRQIKPQSDAAARIGAMADKTATALTVCAVAGLTFYVALGIILIKFIAATITALAAIGTAVFSWAGAALIAEEAAVNTGLIIAAVSALVAVLGAQASQMVVLHGEAVDGSTFPGGAWPDAVPGRFSDATVADGDADWSLRH</sequence>
<feature type="transmembrane region" description="Helical" evidence="1">
    <location>
        <begin position="197"/>
        <end position="215"/>
    </location>
</feature>
<dbReference type="EMBL" id="BONU01000057">
    <property type="protein sequence ID" value="GIG76480.1"/>
    <property type="molecule type" value="Genomic_DNA"/>
</dbReference>
<keyword evidence="1" id="KW-1133">Transmembrane helix</keyword>
<gene>
    <name evidence="2" type="ORF">Pfl04_48840</name>
</gene>
<reference evidence="2" key="1">
    <citation type="submission" date="2021-01" db="EMBL/GenBank/DDBJ databases">
        <title>Whole genome shotgun sequence of Planosporangium flavigriseum NBRC 105377.</title>
        <authorList>
            <person name="Komaki H."/>
            <person name="Tamura T."/>
        </authorList>
    </citation>
    <scope>NUCLEOTIDE SEQUENCE</scope>
    <source>
        <strain evidence="2">NBRC 105377</strain>
    </source>
</reference>
<comment type="caution">
    <text evidence="2">The sequence shown here is derived from an EMBL/GenBank/DDBJ whole genome shotgun (WGS) entry which is preliminary data.</text>
</comment>
<evidence type="ECO:0008006" key="4">
    <source>
        <dbReference type="Google" id="ProtNLM"/>
    </source>
</evidence>
<name>A0A8J3LZX3_9ACTN</name>
<feature type="transmembrane region" description="Helical" evidence="1">
    <location>
        <begin position="172"/>
        <end position="191"/>
    </location>
</feature>
<feature type="transmembrane region" description="Helical" evidence="1">
    <location>
        <begin position="143"/>
        <end position="165"/>
    </location>
</feature>
<evidence type="ECO:0000313" key="2">
    <source>
        <dbReference type="EMBL" id="GIG76480.1"/>
    </source>
</evidence>
<protein>
    <recommendedName>
        <fullName evidence="4">ESX-1 secretion-associated protein EspA/EspE-like domain-containing protein</fullName>
    </recommendedName>
</protein>
<evidence type="ECO:0000256" key="1">
    <source>
        <dbReference type="SAM" id="Phobius"/>
    </source>
</evidence>